<dbReference type="Proteomes" id="UP001479436">
    <property type="component" value="Unassembled WGS sequence"/>
</dbReference>
<evidence type="ECO:0000313" key="2">
    <source>
        <dbReference type="Proteomes" id="UP001479436"/>
    </source>
</evidence>
<evidence type="ECO:0000313" key="1">
    <source>
        <dbReference type="EMBL" id="KAK9763217.1"/>
    </source>
</evidence>
<gene>
    <name evidence="1" type="ORF">K7432_010330</name>
</gene>
<protein>
    <submittedName>
        <fullName evidence="1">Uncharacterized protein</fullName>
    </submittedName>
</protein>
<dbReference type="EMBL" id="JASJQH010000703">
    <property type="protein sequence ID" value="KAK9763217.1"/>
    <property type="molecule type" value="Genomic_DNA"/>
</dbReference>
<comment type="caution">
    <text evidence="1">The sequence shown here is derived from an EMBL/GenBank/DDBJ whole genome shotgun (WGS) entry which is preliminary data.</text>
</comment>
<reference evidence="1 2" key="1">
    <citation type="submission" date="2023-04" db="EMBL/GenBank/DDBJ databases">
        <title>Genome of Basidiobolus ranarum AG-B5.</title>
        <authorList>
            <person name="Stajich J.E."/>
            <person name="Carter-House D."/>
            <person name="Gryganskyi A."/>
        </authorList>
    </citation>
    <scope>NUCLEOTIDE SEQUENCE [LARGE SCALE GENOMIC DNA]</scope>
    <source>
        <strain evidence="1 2">AG-B5</strain>
    </source>
</reference>
<sequence>MTYTGARRSVTDIGAYELQQRLAKNVTLRVLHLFMAGDMSRFVNLSKKIGIRMDINPSSLLMLRKWAVYVSKFLVSTTALSFVPSAYTLRSTVRKLDQDHQYKASLYLKHMEKTQFNAISKILGKLSTISTKSYSTTKKIQNIEESIYKFLREKGLATYEDITRIRVSYENLDVKPYRDFIAGTNLWNAKEKVVPLLNILEVTMMVHEIRDIIRSYYVVRIIGDTRSGKSSFLYKLGFDSNPNTSERILDVKVHRTQTNSTKLVMVDFPGMDSHPQATQDNIYYNAMIIGTYVVIENIENAHNSSNFTDMLAKHMIRTQDSSNYMI</sequence>
<proteinExistence type="predicted"/>
<keyword evidence="2" id="KW-1185">Reference proteome</keyword>
<organism evidence="1 2">
    <name type="scientific">Basidiobolus ranarum</name>
    <dbReference type="NCBI Taxonomy" id="34480"/>
    <lineage>
        <taxon>Eukaryota</taxon>
        <taxon>Fungi</taxon>
        <taxon>Fungi incertae sedis</taxon>
        <taxon>Zoopagomycota</taxon>
        <taxon>Entomophthoromycotina</taxon>
        <taxon>Basidiobolomycetes</taxon>
        <taxon>Basidiobolales</taxon>
        <taxon>Basidiobolaceae</taxon>
        <taxon>Basidiobolus</taxon>
    </lineage>
</organism>
<dbReference type="InterPro" id="IPR027417">
    <property type="entry name" value="P-loop_NTPase"/>
</dbReference>
<dbReference type="Gene3D" id="3.40.50.300">
    <property type="entry name" value="P-loop containing nucleotide triphosphate hydrolases"/>
    <property type="match status" value="1"/>
</dbReference>
<dbReference type="SUPFAM" id="SSF52540">
    <property type="entry name" value="P-loop containing nucleoside triphosphate hydrolases"/>
    <property type="match status" value="1"/>
</dbReference>
<accession>A0ABR2WP19</accession>
<dbReference type="CDD" id="cd00882">
    <property type="entry name" value="Ras_like_GTPase"/>
    <property type="match status" value="1"/>
</dbReference>
<name>A0ABR2WP19_9FUNG</name>